<keyword evidence="2" id="KW-1133">Transmembrane helix</keyword>
<dbReference type="AlphaFoldDB" id="A0A1E7FV05"/>
<evidence type="ECO:0000256" key="1">
    <source>
        <dbReference type="SAM" id="MobiDB-lite"/>
    </source>
</evidence>
<feature type="region of interest" description="Disordered" evidence="1">
    <location>
        <begin position="1"/>
        <end position="63"/>
    </location>
</feature>
<name>A0A1E7FV05_9STRA</name>
<feature type="compositionally biased region" description="Polar residues" evidence="1">
    <location>
        <begin position="46"/>
        <end position="63"/>
    </location>
</feature>
<feature type="transmembrane region" description="Helical" evidence="2">
    <location>
        <begin position="251"/>
        <end position="270"/>
    </location>
</feature>
<feature type="transmembrane region" description="Helical" evidence="2">
    <location>
        <begin position="318"/>
        <end position="341"/>
    </location>
</feature>
<dbReference type="EMBL" id="KV784353">
    <property type="protein sequence ID" value="OEU21945.1"/>
    <property type="molecule type" value="Genomic_DNA"/>
</dbReference>
<dbReference type="Proteomes" id="UP000095751">
    <property type="component" value="Unassembled WGS sequence"/>
</dbReference>
<feature type="transmembrane region" description="Helical" evidence="2">
    <location>
        <begin position="199"/>
        <end position="223"/>
    </location>
</feature>
<proteinExistence type="predicted"/>
<dbReference type="InParanoid" id="A0A1E7FV05"/>
<keyword evidence="4" id="KW-1185">Reference proteome</keyword>
<evidence type="ECO:0000256" key="2">
    <source>
        <dbReference type="SAM" id="Phobius"/>
    </source>
</evidence>
<protein>
    <submittedName>
        <fullName evidence="3">Uncharacterized protein</fullName>
    </submittedName>
</protein>
<reference evidence="3 4" key="1">
    <citation type="submission" date="2016-09" db="EMBL/GenBank/DDBJ databases">
        <title>Extensive genetic diversity and differential bi-allelic expression allows diatom success in the polar Southern Ocean.</title>
        <authorList>
            <consortium name="DOE Joint Genome Institute"/>
            <person name="Mock T."/>
            <person name="Otillar R.P."/>
            <person name="Strauss J."/>
            <person name="Dupont C."/>
            <person name="Frickenhaus S."/>
            <person name="Maumus F."/>
            <person name="Mcmullan M."/>
            <person name="Sanges R."/>
            <person name="Schmutz J."/>
            <person name="Toseland A."/>
            <person name="Valas R."/>
            <person name="Veluchamy A."/>
            <person name="Ward B.J."/>
            <person name="Allen A."/>
            <person name="Barry K."/>
            <person name="Falciatore A."/>
            <person name="Ferrante M."/>
            <person name="Fortunato A.E."/>
            <person name="Gloeckner G."/>
            <person name="Gruber A."/>
            <person name="Hipkin R."/>
            <person name="Janech M."/>
            <person name="Kroth P."/>
            <person name="Leese F."/>
            <person name="Lindquist E."/>
            <person name="Lyon B.R."/>
            <person name="Martin J."/>
            <person name="Mayer C."/>
            <person name="Parker M."/>
            <person name="Quesneville H."/>
            <person name="Raymond J."/>
            <person name="Uhlig C."/>
            <person name="Valentin K.U."/>
            <person name="Worden A.Z."/>
            <person name="Armbrust E.V."/>
            <person name="Bowler C."/>
            <person name="Green B."/>
            <person name="Moulton V."/>
            <person name="Van Oosterhout C."/>
            <person name="Grigoriev I."/>
        </authorList>
    </citation>
    <scope>NUCLEOTIDE SEQUENCE [LARGE SCALE GENOMIC DNA]</scope>
    <source>
        <strain evidence="3 4">CCMP1102</strain>
    </source>
</reference>
<feature type="compositionally biased region" description="Low complexity" evidence="1">
    <location>
        <begin position="36"/>
        <end position="45"/>
    </location>
</feature>
<keyword evidence="2" id="KW-0812">Transmembrane</keyword>
<evidence type="ECO:0000313" key="4">
    <source>
        <dbReference type="Proteomes" id="UP000095751"/>
    </source>
</evidence>
<feature type="transmembrane region" description="Helical" evidence="2">
    <location>
        <begin position="124"/>
        <end position="145"/>
    </location>
</feature>
<dbReference type="KEGG" id="fcy:FRACYDRAFT_232093"/>
<dbReference type="OrthoDB" id="41642at2759"/>
<gene>
    <name evidence="3" type="ORF">FRACYDRAFT_232093</name>
</gene>
<feature type="transmembrane region" description="Helical" evidence="2">
    <location>
        <begin position="276"/>
        <end position="297"/>
    </location>
</feature>
<keyword evidence="2" id="KW-0472">Membrane</keyword>
<feature type="transmembrane region" description="Helical" evidence="2">
    <location>
        <begin position="165"/>
        <end position="187"/>
    </location>
</feature>
<evidence type="ECO:0000313" key="3">
    <source>
        <dbReference type="EMBL" id="OEU21945.1"/>
    </source>
</evidence>
<accession>A0A1E7FV05</accession>
<organism evidence="3 4">
    <name type="scientific">Fragilariopsis cylindrus CCMP1102</name>
    <dbReference type="NCBI Taxonomy" id="635003"/>
    <lineage>
        <taxon>Eukaryota</taxon>
        <taxon>Sar</taxon>
        <taxon>Stramenopiles</taxon>
        <taxon>Ochrophyta</taxon>
        <taxon>Bacillariophyta</taxon>
        <taxon>Bacillariophyceae</taxon>
        <taxon>Bacillariophycidae</taxon>
        <taxon>Bacillariales</taxon>
        <taxon>Bacillariaceae</taxon>
        <taxon>Fragilariopsis</taxon>
    </lineage>
</organism>
<feature type="transmembrane region" description="Helical" evidence="2">
    <location>
        <begin position="76"/>
        <end position="97"/>
    </location>
</feature>
<sequence>MCTQESKSLGTKGPAATQANSENSESDGSESDDSHNNNNINNNNSQGGKSRSSRPTNENDDTATAKTAVSNISMSVMNGILHGVVWVVVALQLPFLLNRNEAKILYRPAYYEYSTELSLFDNTIWTYGTDYALCIIMTSLACWILSFRHNRGTGINDNGNDVKRLCILSASMLLLYAMSTLAGGIAHQNFHTVESRNTILFRILWTICVGTVCLAPASMGMIGSEGIRLFKNRKDCPSILKSMPLISDTYWIIYGLVVTIACGLGAMSFQRPACDIFIGGTTQTPSTFYCMAFLYTMKHYNNSKSTSNSKKIHIHPHMKIMGLIGFILNATLLPIFPVLVLHLGWTLPSVNTFLHSCLCMAWSMQGFILQHVIHALVVEEENNNNIEILEEEQQQEPLKMKKVQ</sequence>